<organism evidence="3 4">
    <name type="scientific">Saxophila tyrrhenica</name>
    <dbReference type="NCBI Taxonomy" id="1690608"/>
    <lineage>
        <taxon>Eukaryota</taxon>
        <taxon>Fungi</taxon>
        <taxon>Dikarya</taxon>
        <taxon>Ascomycota</taxon>
        <taxon>Pezizomycotina</taxon>
        <taxon>Dothideomycetes</taxon>
        <taxon>Dothideomycetidae</taxon>
        <taxon>Mycosphaerellales</taxon>
        <taxon>Extremaceae</taxon>
        <taxon>Saxophila</taxon>
    </lineage>
</organism>
<dbReference type="GeneID" id="89930472"/>
<keyword evidence="4" id="KW-1185">Reference proteome</keyword>
<dbReference type="PANTHER" id="PTHR47435:SF4">
    <property type="entry name" value="KELCH REPEAT PROTEIN (AFU_ORTHOLOGUE AFUA_5G12780)"/>
    <property type="match status" value="1"/>
</dbReference>
<dbReference type="PANTHER" id="PTHR47435">
    <property type="entry name" value="KELCH REPEAT PROTEIN (AFU_ORTHOLOGUE AFUA_5G12780)"/>
    <property type="match status" value="1"/>
</dbReference>
<proteinExistence type="predicted"/>
<dbReference type="AlphaFoldDB" id="A0AAV9NZL2"/>
<keyword evidence="2" id="KW-0408">Iron</keyword>
<dbReference type="SUPFAM" id="SSF117281">
    <property type="entry name" value="Kelch motif"/>
    <property type="match status" value="1"/>
</dbReference>
<name>A0AAV9NZL2_9PEZI</name>
<keyword evidence="1" id="KW-0677">Repeat</keyword>
<evidence type="ECO:0000256" key="2">
    <source>
        <dbReference type="ARBA" id="ARBA00023004"/>
    </source>
</evidence>
<dbReference type="EMBL" id="JAVRRT010000016">
    <property type="protein sequence ID" value="KAK5165611.1"/>
    <property type="molecule type" value="Genomic_DNA"/>
</dbReference>
<dbReference type="Gene3D" id="2.120.10.80">
    <property type="entry name" value="Kelch-type beta propeller"/>
    <property type="match status" value="2"/>
</dbReference>
<comment type="caution">
    <text evidence="3">The sequence shown here is derived from an EMBL/GenBank/DDBJ whole genome shotgun (WGS) entry which is preliminary data.</text>
</comment>
<evidence type="ECO:0000313" key="4">
    <source>
        <dbReference type="Proteomes" id="UP001337655"/>
    </source>
</evidence>
<dbReference type="Proteomes" id="UP001337655">
    <property type="component" value="Unassembled WGS sequence"/>
</dbReference>
<evidence type="ECO:0000313" key="3">
    <source>
        <dbReference type="EMBL" id="KAK5165611.1"/>
    </source>
</evidence>
<gene>
    <name evidence="3" type="ORF">LTR77_009140</name>
</gene>
<evidence type="ECO:0000256" key="1">
    <source>
        <dbReference type="ARBA" id="ARBA00022737"/>
    </source>
</evidence>
<reference evidence="3 4" key="1">
    <citation type="submission" date="2023-08" db="EMBL/GenBank/DDBJ databases">
        <title>Black Yeasts Isolated from many extreme environments.</title>
        <authorList>
            <person name="Coleine C."/>
            <person name="Stajich J.E."/>
            <person name="Selbmann L."/>
        </authorList>
    </citation>
    <scope>NUCLEOTIDE SEQUENCE [LARGE SCALE GENOMIC DNA]</scope>
    <source>
        <strain evidence="3 4">CCFEE 5935</strain>
    </source>
</reference>
<dbReference type="Pfam" id="PF24681">
    <property type="entry name" value="Kelch_KLHDC2_KLHL20_DRC7"/>
    <property type="match status" value="1"/>
</dbReference>
<evidence type="ECO:0008006" key="5">
    <source>
        <dbReference type="Google" id="ProtNLM"/>
    </source>
</evidence>
<accession>A0AAV9NZL2</accession>
<sequence length="339" mass="36536">MALTAHWTKVGQNNLLKRSSVCASVIGSTIYVFGGELEPRKPRDNDVHKVRISLDGGSAVETTFAQTSSPSPRVGATTTSLNGKLYMFSGRGGEAMAPIEENGHVWAFDPSIEVWTSLRRSSSVYPEARSYHAMTNNGSDTIYVHAGCPEAGRLSDLWAFNVHDSKWRQLATAPGADRGGSSIAYDDGKIYRMNGFDGKTEKGGALDVFDEATNNWSSFDFLPDGKSGPGARSVAALIPVHRDGRVFLVTLFGESDPSSLGHLGAGKMLNDSWAYSVHDETWIMVNVPSTEGPQARGWFDADVVSIGGEESVVVVGGLGESNERLDDAWLLRFSVSPIE</sequence>
<dbReference type="GO" id="GO:0019760">
    <property type="term" value="P:glucosinolate metabolic process"/>
    <property type="evidence" value="ECO:0007669"/>
    <property type="project" value="UniProtKB-ARBA"/>
</dbReference>
<protein>
    <recommendedName>
        <fullName evidence="5">Kelch repeat protein</fullName>
    </recommendedName>
</protein>
<dbReference type="InterPro" id="IPR015915">
    <property type="entry name" value="Kelch-typ_b-propeller"/>
</dbReference>
<dbReference type="RefSeq" id="XP_064655695.1">
    <property type="nucleotide sequence ID" value="XM_064806369.1"/>
</dbReference>